<evidence type="ECO:0000313" key="2">
    <source>
        <dbReference type="Proteomes" id="UP000003277"/>
    </source>
</evidence>
<evidence type="ECO:0000313" key="1">
    <source>
        <dbReference type="EMBL" id="EHO63545.1"/>
    </source>
</evidence>
<dbReference type="HOGENOM" id="CLU_2129452_0_0_9"/>
<proteinExistence type="predicted"/>
<reference evidence="1 2" key="1">
    <citation type="submission" date="2011-11" db="EMBL/GenBank/DDBJ databases">
        <title>The Genome Sequence of Dialister succinatiphilus YIT 11850.</title>
        <authorList>
            <consortium name="The Broad Institute Genome Sequencing Platform"/>
            <person name="Earl A."/>
            <person name="Ward D."/>
            <person name="Feldgarden M."/>
            <person name="Gevers D."/>
            <person name="Morotomi M."/>
            <person name="Young S.K."/>
            <person name="Zeng Q."/>
            <person name="Gargeya S."/>
            <person name="Fitzgerald M."/>
            <person name="Haas B."/>
            <person name="Abouelleil A."/>
            <person name="Alvarado L."/>
            <person name="Arachchi H.M."/>
            <person name="Berlin A."/>
            <person name="Brown A."/>
            <person name="Chapman S.B."/>
            <person name="Dunbar C."/>
            <person name="Gearin G."/>
            <person name="Goldberg J."/>
            <person name="Griggs A."/>
            <person name="Gujja S."/>
            <person name="Heiman D."/>
            <person name="Howarth C."/>
            <person name="Lui A."/>
            <person name="MacDonald P.J.P."/>
            <person name="Montmayeur A."/>
            <person name="Murphy C."/>
            <person name="Neiman D."/>
            <person name="Pearson M."/>
            <person name="Priest M."/>
            <person name="Roberts A."/>
            <person name="Saif S."/>
            <person name="Shea T."/>
            <person name="Sisk P."/>
            <person name="Stolte C."/>
            <person name="Sykes S."/>
            <person name="Wortman J."/>
            <person name="Nusbaum C."/>
            <person name="Birren B."/>
        </authorList>
    </citation>
    <scope>NUCLEOTIDE SEQUENCE [LARGE SCALE GENOMIC DNA]</scope>
    <source>
        <strain evidence="1 2">YIT 11850</strain>
    </source>
</reference>
<name>H1CYX4_9FIRM</name>
<comment type="caution">
    <text evidence="1">The sequence shown here is derived from an EMBL/GenBank/DDBJ whole genome shotgun (WGS) entry which is preliminary data.</text>
</comment>
<dbReference type="STRING" id="742743.HMPREF9453_00562"/>
<organism evidence="1 2">
    <name type="scientific">Dialister succinatiphilus YIT 11850</name>
    <dbReference type="NCBI Taxonomy" id="742743"/>
    <lineage>
        <taxon>Bacteria</taxon>
        <taxon>Bacillati</taxon>
        <taxon>Bacillota</taxon>
        <taxon>Negativicutes</taxon>
        <taxon>Veillonellales</taxon>
        <taxon>Veillonellaceae</taxon>
        <taxon>Dialister</taxon>
    </lineage>
</organism>
<dbReference type="EMBL" id="ADLT01000015">
    <property type="protein sequence ID" value="EHO63545.1"/>
    <property type="molecule type" value="Genomic_DNA"/>
</dbReference>
<dbReference type="AlphaFoldDB" id="H1CYX4"/>
<sequence length="113" mass="13262">MIEPVAYGELKLTPSTLGELTMKEFNALVNGYVRRRDSFENLLILRCALPVYSSMLGEKAPTFDDLTAYRKLRDKRPEKHDSRYESDVKYWSKKLDELERKDKCLKAKKSKQK</sequence>
<keyword evidence="2" id="KW-1185">Reference proteome</keyword>
<dbReference type="Proteomes" id="UP000003277">
    <property type="component" value="Unassembled WGS sequence"/>
</dbReference>
<protein>
    <submittedName>
        <fullName evidence="1">Uncharacterized protein</fullName>
    </submittedName>
</protein>
<dbReference type="PATRIC" id="fig|742743.3.peg.574"/>
<accession>H1CYX4</accession>
<gene>
    <name evidence="1" type="ORF">HMPREF9453_00562</name>
</gene>